<feature type="region of interest" description="Disordered" evidence="1">
    <location>
        <begin position="95"/>
        <end position="131"/>
    </location>
</feature>
<comment type="caution">
    <text evidence="2">The sequence shown here is derived from an EMBL/GenBank/DDBJ whole genome shotgun (WGS) entry which is preliminary data.</text>
</comment>
<evidence type="ECO:0000256" key="1">
    <source>
        <dbReference type="SAM" id="MobiDB-lite"/>
    </source>
</evidence>
<organism evidence="2 3">
    <name type="scientific">Caenorhabditis angaria</name>
    <dbReference type="NCBI Taxonomy" id="860376"/>
    <lineage>
        <taxon>Eukaryota</taxon>
        <taxon>Metazoa</taxon>
        <taxon>Ecdysozoa</taxon>
        <taxon>Nematoda</taxon>
        <taxon>Chromadorea</taxon>
        <taxon>Rhabditida</taxon>
        <taxon>Rhabditina</taxon>
        <taxon>Rhabditomorpha</taxon>
        <taxon>Rhabditoidea</taxon>
        <taxon>Rhabditidae</taxon>
        <taxon>Peloderinae</taxon>
        <taxon>Caenorhabditis</taxon>
    </lineage>
</organism>
<name>A0A9P1IK16_9PELO</name>
<sequence>MSMSIDSKGSDFSENECLASPVGNDGGAQEIEQHWAPPQNMMPFWNSQPLREKMIQSSFDAQQFYGRWPDAANFYEPKWNADSIYFPFQQPPIQQSAAAAATGTTQADTESKPLSNESSNSGMYPSPDAFPSTSSADYQRMCYPQNFFNAYMEYPQTLSWKAMSLSTQKQSGDKSGANGGKIIPTGPGTNNIRVRTADKYRMVYSDYQRLELEKRIPHKCIHQR</sequence>
<dbReference type="EMBL" id="CANHGI010000003">
    <property type="protein sequence ID" value="CAI5446040.1"/>
    <property type="molecule type" value="Genomic_DNA"/>
</dbReference>
<feature type="compositionally biased region" description="Polar residues" evidence="1">
    <location>
        <begin position="1"/>
        <end position="12"/>
    </location>
</feature>
<protein>
    <recommendedName>
        <fullName evidence="4">Homeobox domain-containing protein</fullName>
    </recommendedName>
</protein>
<accession>A0A9P1IK16</accession>
<dbReference type="Proteomes" id="UP001152747">
    <property type="component" value="Unassembled WGS sequence"/>
</dbReference>
<evidence type="ECO:0000313" key="2">
    <source>
        <dbReference type="EMBL" id="CAI5446040.1"/>
    </source>
</evidence>
<feature type="region of interest" description="Disordered" evidence="1">
    <location>
        <begin position="169"/>
        <end position="190"/>
    </location>
</feature>
<gene>
    <name evidence="2" type="ORF">CAMP_LOCUS8677</name>
</gene>
<evidence type="ECO:0008006" key="4">
    <source>
        <dbReference type="Google" id="ProtNLM"/>
    </source>
</evidence>
<evidence type="ECO:0000313" key="3">
    <source>
        <dbReference type="Proteomes" id="UP001152747"/>
    </source>
</evidence>
<feature type="compositionally biased region" description="Low complexity" evidence="1">
    <location>
        <begin position="95"/>
        <end position="107"/>
    </location>
</feature>
<feature type="compositionally biased region" description="Polar residues" evidence="1">
    <location>
        <begin position="112"/>
        <end position="123"/>
    </location>
</feature>
<reference evidence="2" key="1">
    <citation type="submission" date="2022-11" db="EMBL/GenBank/DDBJ databases">
        <authorList>
            <person name="Kikuchi T."/>
        </authorList>
    </citation>
    <scope>NUCLEOTIDE SEQUENCE</scope>
    <source>
        <strain evidence="2">PS1010</strain>
    </source>
</reference>
<keyword evidence="3" id="KW-1185">Reference proteome</keyword>
<dbReference type="AlphaFoldDB" id="A0A9P1IK16"/>
<feature type="region of interest" description="Disordered" evidence="1">
    <location>
        <begin position="1"/>
        <end position="29"/>
    </location>
</feature>
<dbReference type="OrthoDB" id="6159439at2759"/>
<proteinExistence type="predicted"/>